<gene>
    <name evidence="3" type="ordered locus">Nmag_3868</name>
    <name evidence="4" type="ORF">C500_04054</name>
</gene>
<accession>D3T1F0</accession>
<dbReference type="EMBL" id="AOHS01000017">
    <property type="protein sequence ID" value="ELY32219.1"/>
    <property type="molecule type" value="Genomic_DNA"/>
</dbReference>
<evidence type="ECO:0000256" key="1">
    <source>
        <dbReference type="ARBA" id="ARBA00023002"/>
    </source>
</evidence>
<dbReference type="GeneID" id="8826738"/>
<evidence type="ECO:0000313" key="5">
    <source>
        <dbReference type="Proteomes" id="UP000001879"/>
    </source>
</evidence>
<evidence type="ECO:0000313" key="4">
    <source>
        <dbReference type="EMBL" id="ELY32219.1"/>
    </source>
</evidence>
<dbReference type="Gene3D" id="3.30.9.10">
    <property type="entry name" value="D-Amino Acid Oxidase, subunit A, domain 2"/>
    <property type="match status" value="1"/>
</dbReference>
<dbReference type="EMBL" id="CP001933">
    <property type="protein sequence ID" value="ADD07409.1"/>
    <property type="molecule type" value="Genomic_DNA"/>
</dbReference>
<dbReference type="SUPFAM" id="SSF51905">
    <property type="entry name" value="FAD/NAD(P)-binding domain"/>
    <property type="match status" value="1"/>
</dbReference>
<reference evidence="5" key="1">
    <citation type="submission" date="2010-02" db="EMBL/GenBank/DDBJ databases">
        <title>Complete sequence of plasmid 1 of Natrialba magadii ATCC 43099.</title>
        <authorList>
            <consortium name="US DOE Joint Genome Institute"/>
            <person name="Lucas S."/>
            <person name="Copeland A."/>
            <person name="Lapidus A."/>
            <person name="Cheng J.-F."/>
            <person name="Bruce D."/>
            <person name="Goodwin L."/>
            <person name="Pitluck S."/>
            <person name="Davenport K."/>
            <person name="Saunders E."/>
            <person name="Detter J.C."/>
            <person name="Han C."/>
            <person name="Tapia R."/>
            <person name="Land M."/>
            <person name="Hauser L."/>
            <person name="Kyrpides N."/>
            <person name="Mikhailova N."/>
            <person name="De Castro R.E."/>
            <person name="Maupin-Furlow J.A."/>
            <person name="Woyke T."/>
        </authorList>
    </citation>
    <scope>NUCLEOTIDE SEQUENCE [LARGE SCALE GENOMIC DNA]</scope>
    <source>
        <strain evidence="5">ATCC 43099 / DSM 3394 / CCM 3739 / CIP 104546 / IAM 13178 / JCM 8861 / NBRC 102185 / NCIMB 2190 / MS3</strain>
        <plasmid evidence="5">pNMAG01</plasmid>
    </source>
</reference>
<feature type="domain" description="FAD dependent oxidoreductase" evidence="2">
    <location>
        <begin position="11"/>
        <end position="357"/>
    </location>
</feature>
<evidence type="ECO:0000313" key="6">
    <source>
        <dbReference type="Proteomes" id="UP000011543"/>
    </source>
</evidence>
<keyword evidence="5" id="KW-1185">Reference proteome</keyword>
<dbReference type="PANTHER" id="PTHR13847:SF289">
    <property type="entry name" value="GLYCINE OXIDASE"/>
    <property type="match status" value="1"/>
</dbReference>
<dbReference type="AlphaFoldDB" id="D3T1F0"/>
<name>D3T1F0_NATMM</name>
<evidence type="ECO:0000313" key="3">
    <source>
        <dbReference type="EMBL" id="ADD07409.1"/>
    </source>
</evidence>
<sequence>MGIDQSEGRADVVIIGAGASGLWSAIELASDHDVVVLEAGRVGAGASGYAAGFVGPFADWAPYPAAVEHSIEAFRALDGSHGFTFHDRPYVELAETDAERDSFVEAYQPLFDREGYELEYCPTSELAERWPGRFDLDGFDGGLVKAESGIIDVREYATALAETARERGAEIRTQTPVERIVTDDDTVVGVETPDGRIEAETVVCAAGAQTGSLVESFVDLPTRQFIYCNLRVNVDGELDDAYPMMYGRDVWWRPEPDRPQTFLVSGGMYFLPERDRPPRSPPAEYLREVEGVLESVATDIDEVRIVNGSYHTCSKGSAITPDGLPVLDAPENAPDGLVVVTGVTAGISMSPFTGTAVRALVTGEEPMVSLEPFELDRFDDPPADFRVHEIEEMPSTFPTGEY</sequence>
<dbReference type="Gene3D" id="3.50.50.60">
    <property type="entry name" value="FAD/NAD(P)-binding domain"/>
    <property type="match status" value="1"/>
</dbReference>
<dbReference type="PATRIC" id="fig|547559.17.peg.774"/>
<dbReference type="Pfam" id="PF01266">
    <property type="entry name" value="DAO"/>
    <property type="match status" value="1"/>
</dbReference>
<reference evidence="4 6" key="3">
    <citation type="journal article" date="2014" name="PLoS Genet.">
        <title>Phylogenetically driven sequencing of extremely halophilic archaea reveals strategies for static and dynamic osmo-response.</title>
        <authorList>
            <person name="Becker E.A."/>
            <person name="Seitzer P.M."/>
            <person name="Tritt A."/>
            <person name="Larsen D."/>
            <person name="Krusor M."/>
            <person name="Yao A.I."/>
            <person name="Wu D."/>
            <person name="Madern D."/>
            <person name="Eisen J.A."/>
            <person name="Darling A.E."/>
            <person name="Facciotti M.T."/>
        </authorList>
    </citation>
    <scope>NUCLEOTIDE SEQUENCE [LARGE SCALE GENOMIC DNA]</scope>
    <source>
        <strain evidence="6">ATCC 43099 / DSM 3394 / CCM 3739 / CIP 104546 / IAM 13178 / JCM 8861 / NBRC 102185 / NCIMB 2190 / MS3</strain>
        <strain evidence="4">MS-3</strain>
    </source>
</reference>
<keyword evidence="3" id="KW-0614">Plasmid</keyword>
<dbReference type="Proteomes" id="UP000001879">
    <property type="component" value="Plasmid pNMAG01"/>
</dbReference>
<dbReference type="OrthoDB" id="168391at2157"/>
<reference evidence="3" key="4">
    <citation type="submission" date="2016-09" db="EMBL/GenBank/DDBJ databases">
        <authorList>
            <person name="Pfeiffer F."/>
        </authorList>
    </citation>
    <scope>NUCLEOTIDE SEQUENCE</scope>
    <source>
        <strain evidence="3">ATCC 43099</strain>
        <plasmid evidence="3">pNMAG01</plasmid>
    </source>
</reference>
<dbReference type="HOGENOM" id="CLU_007884_4_1_2"/>
<dbReference type="InterPro" id="IPR006076">
    <property type="entry name" value="FAD-dep_OxRdtase"/>
</dbReference>
<dbReference type="GO" id="GO:0005737">
    <property type="term" value="C:cytoplasm"/>
    <property type="evidence" value="ECO:0007669"/>
    <property type="project" value="TreeGrafter"/>
</dbReference>
<dbReference type="InterPro" id="IPR036188">
    <property type="entry name" value="FAD/NAD-bd_sf"/>
</dbReference>
<protein>
    <submittedName>
        <fullName evidence="3 4">FAD-dependent oxidoreductase</fullName>
    </submittedName>
</protein>
<dbReference type="KEGG" id="nmg:Nmag_3868"/>
<organism evidence="3 5">
    <name type="scientific">Natrialba magadii (strain ATCC 43099 / DSM 3394 / CCM 3739 / CIP 104546 / IAM 13178 / JCM 8861 / NBRC 102185 / NCIMB 2190 / MS3)</name>
    <name type="common">Natronobacterium magadii</name>
    <dbReference type="NCBI Taxonomy" id="547559"/>
    <lineage>
        <taxon>Archaea</taxon>
        <taxon>Methanobacteriati</taxon>
        <taxon>Methanobacteriota</taxon>
        <taxon>Stenosarchaea group</taxon>
        <taxon>Halobacteria</taxon>
        <taxon>Halobacteriales</taxon>
        <taxon>Natrialbaceae</taxon>
        <taxon>Natrialba</taxon>
    </lineage>
</organism>
<reference evidence="3 5" key="2">
    <citation type="journal article" date="2012" name="BMC Genomics">
        <title>A comparative genomics perspective on the genetic content of the alkaliphilic haloarchaeon Natrialba magadii ATCC 43099T.</title>
        <authorList>
            <person name="Siddaramappa S."/>
            <person name="Challacombe J.F."/>
            <person name="Decastro R.E."/>
            <person name="Pfeiffer F."/>
            <person name="Sastre D.E."/>
            <person name="Gimenez M.I."/>
            <person name="Paggi R.A."/>
            <person name="Detter J.C."/>
            <person name="Davenport K.W."/>
            <person name="Goodwin L.A."/>
            <person name="Kyrpides N."/>
            <person name="Tapia R."/>
            <person name="Pitluck S."/>
            <person name="Lucas S."/>
            <person name="Woyke T."/>
            <person name="Maupin-Furlow J.A."/>
        </authorList>
    </citation>
    <scope>NUCLEOTIDE SEQUENCE [LARGE SCALE GENOMIC DNA]</scope>
    <source>
        <strain evidence="3">ATCC 43099</strain>
        <strain evidence="5">ATCC 43099 / DSM 3394 / CCM 3739 / CIP 104546 / IAM 13178 / JCM 8861 / NBRC 102185 / NCIMB 2190 / MS3</strain>
    </source>
</reference>
<geneLocation type="plasmid" evidence="3 5">
    <name>pNMAG01</name>
</geneLocation>
<dbReference type="PANTHER" id="PTHR13847">
    <property type="entry name" value="SARCOSINE DEHYDROGENASE-RELATED"/>
    <property type="match status" value="1"/>
</dbReference>
<dbReference type="Proteomes" id="UP000011543">
    <property type="component" value="Unassembled WGS sequence"/>
</dbReference>
<evidence type="ECO:0000259" key="2">
    <source>
        <dbReference type="Pfam" id="PF01266"/>
    </source>
</evidence>
<dbReference type="GO" id="GO:0016491">
    <property type="term" value="F:oxidoreductase activity"/>
    <property type="evidence" value="ECO:0007669"/>
    <property type="project" value="UniProtKB-KW"/>
</dbReference>
<dbReference type="RefSeq" id="WP_004214384.1">
    <property type="nucleotide sequence ID" value="NC_013923.1"/>
</dbReference>
<proteinExistence type="predicted"/>
<keyword evidence="1" id="KW-0560">Oxidoreductase</keyword>